<evidence type="ECO:0000256" key="5">
    <source>
        <dbReference type="ARBA" id="ARBA00022692"/>
    </source>
</evidence>
<evidence type="ECO:0000256" key="9">
    <source>
        <dbReference type="ARBA" id="ARBA00022989"/>
    </source>
</evidence>
<evidence type="ECO:0000256" key="6">
    <source>
        <dbReference type="ARBA" id="ARBA00022792"/>
    </source>
</evidence>
<keyword evidence="19" id="KW-1185">Reference proteome</keyword>
<evidence type="ECO:0000313" key="18">
    <source>
        <dbReference type="EMBL" id="KAK7870111.1"/>
    </source>
</evidence>
<evidence type="ECO:0000256" key="7">
    <source>
        <dbReference type="ARBA" id="ARBA00022927"/>
    </source>
</evidence>
<dbReference type="InterPro" id="IPR004274">
    <property type="entry name" value="FCP1_dom"/>
</dbReference>
<evidence type="ECO:0000256" key="13">
    <source>
        <dbReference type="ARBA" id="ARBA00061911"/>
    </source>
</evidence>
<keyword evidence="9 14" id="KW-1133">Transmembrane helix</keyword>
<evidence type="ECO:0000256" key="16">
    <source>
        <dbReference type="SAM" id="MobiDB-lite"/>
    </source>
</evidence>
<evidence type="ECO:0000259" key="17">
    <source>
        <dbReference type="PROSITE" id="PS50969"/>
    </source>
</evidence>
<keyword evidence="10 14" id="KW-0811">Translocation</keyword>
<feature type="transmembrane region" description="Helical" evidence="14">
    <location>
        <begin position="81"/>
        <end position="102"/>
    </location>
</feature>
<evidence type="ECO:0000313" key="19">
    <source>
        <dbReference type="Proteomes" id="UP001378592"/>
    </source>
</evidence>
<name>A0AAN9VUK4_9ORTH</name>
<dbReference type="FunFam" id="3.40.50.1000:FF:000019">
    <property type="entry name" value="Mitochondrial import inner membrane translocase subunit TIM50"/>
    <property type="match status" value="1"/>
</dbReference>
<dbReference type="CDD" id="cd07521">
    <property type="entry name" value="HAD_FCP1-like"/>
    <property type="match status" value="1"/>
</dbReference>
<comment type="subunit">
    <text evidence="13">Component of the TIM23 complex at least composed of Tim23, Tim17 (Tim17a1, Tim17a2 or Tim17b1) and a Tim50.</text>
</comment>
<feature type="region of interest" description="Disordered" evidence="16">
    <location>
        <begin position="53"/>
        <end position="74"/>
    </location>
</feature>
<dbReference type="AlphaFoldDB" id="A0AAN9VUK4"/>
<dbReference type="InterPro" id="IPR050365">
    <property type="entry name" value="TIM50"/>
</dbReference>
<dbReference type="PROSITE" id="PS50969">
    <property type="entry name" value="FCP1"/>
    <property type="match status" value="1"/>
</dbReference>
<dbReference type="InterPro" id="IPR036412">
    <property type="entry name" value="HAD-like_sf"/>
</dbReference>
<evidence type="ECO:0000256" key="11">
    <source>
        <dbReference type="ARBA" id="ARBA00023128"/>
    </source>
</evidence>
<dbReference type="PANTHER" id="PTHR12210">
    <property type="entry name" value="DULLARD PROTEIN PHOSPHATASE"/>
    <property type="match status" value="1"/>
</dbReference>
<evidence type="ECO:0000256" key="10">
    <source>
        <dbReference type="ARBA" id="ARBA00023010"/>
    </source>
</evidence>
<accession>A0AAN9VUK4</accession>
<comment type="subcellular location">
    <subcellularLocation>
        <location evidence="2 14">Mitochondrion inner membrane</location>
        <topology evidence="2 14">Single-pass membrane protein</topology>
    </subcellularLocation>
</comment>
<protein>
    <recommendedName>
        <fullName evidence="14">Mitochondrial import inner membrane translocase subunit TIM50</fullName>
    </recommendedName>
</protein>
<reference evidence="18 19" key="1">
    <citation type="submission" date="2024-03" db="EMBL/GenBank/DDBJ databases">
        <title>The genome assembly and annotation of the cricket Gryllus longicercus Weissman &amp; Gray.</title>
        <authorList>
            <person name="Szrajer S."/>
            <person name="Gray D."/>
            <person name="Ylla G."/>
        </authorList>
    </citation>
    <scope>NUCLEOTIDE SEQUENCE [LARGE SCALE GENOMIC DNA]</scope>
    <source>
        <strain evidence="18">DAG 2021-001</strain>
        <tissue evidence="18">Whole body minus gut</tissue>
    </source>
</reference>
<proteinExistence type="inferred from homology"/>
<feature type="coiled-coil region" evidence="15">
    <location>
        <begin position="327"/>
        <end position="354"/>
    </location>
</feature>
<evidence type="ECO:0000256" key="14">
    <source>
        <dbReference type="RuleBase" id="RU365079"/>
    </source>
</evidence>
<comment type="function">
    <text evidence="1 14">Essential component of the TIM23 complex, a complex that mediates the translocation of transit peptide-containing proteins across the mitochondrial inner membrane.</text>
</comment>
<keyword evidence="11 14" id="KW-0496">Mitochondrion</keyword>
<dbReference type="GO" id="GO:0015031">
    <property type="term" value="P:protein transport"/>
    <property type="evidence" value="ECO:0007669"/>
    <property type="project" value="UniProtKB-KW"/>
</dbReference>
<dbReference type="Proteomes" id="UP001378592">
    <property type="component" value="Unassembled WGS sequence"/>
</dbReference>
<keyword evidence="8 14" id="KW-0809">Transit peptide</keyword>
<dbReference type="EMBL" id="JAZDUA010000064">
    <property type="protein sequence ID" value="KAK7870111.1"/>
    <property type="molecule type" value="Genomic_DNA"/>
</dbReference>
<keyword evidence="12 14" id="KW-0472">Membrane</keyword>
<evidence type="ECO:0000256" key="12">
    <source>
        <dbReference type="ARBA" id="ARBA00023136"/>
    </source>
</evidence>
<keyword evidence="15" id="KW-0175">Coiled coil</keyword>
<keyword evidence="6" id="KW-0999">Mitochondrion inner membrane</keyword>
<evidence type="ECO:0000256" key="3">
    <source>
        <dbReference type="ARBA" id="ARBA00006344"/>
    </source>
</evidence>
<comment type="caution">
    <text evidence="18">The sequence shown here is derived from an EMBL/GenBank/DDBJ whole genome shotgun (WGS) entry which is preliminary data.</text>
</comment>
<feature type="domain" description="FCP1 homology" evidence="17">
    <location>
        <begin position="161"/>
        <end position="305"/>
    </location>
</feature>
<keyword evidence="4 14" id="KW-0813">Transport</keyword>
<gene>
    <name evidence="18" type="ORF">R5R35_011089</name>
</gene>
<evidence type="ECO:0000256" key="4">
    <source>
        <dbReference type="ARBA" id="ARBA00022448"/>
    </source>
</evidence>
<evidence type="ECO:0000256" key="8">
    <source>
        <dbReference type="ARBA" id="ARBA00022946"/>
    </source>
</evidence>
<comment type="similarity">
    <text evidence="3 14">Belongs to the TIM50 family.</text>
</comment>
<evidence type="ECO:0000256" key="1">
    <source>
        <dbReference type="ARBA" id="ARBA00002959"/>
    </source>
</evidence>
<keyword evidence="7 14" id="KW-0653">Protein transport</keyword>
<dbReference type="Pfam" id="PF03031">
    <property type="entry name" value="NIF"/>
    <property type="match status" value="1"/>
</dbReference>
<keyword evidence="5 14" id="KW-0812">Transmembrane</keyword>
<dbReference type="SMART" id="SM00577">
    <property type="entry name" value="CPDc"/>
    <property type="match status" value="1"/>
</dbReference>
<evidence type="ECO:0000256" key="2">
    <source>
        <dbReference type="ARBA" id="ARBA00004434"/>
    </source>
</evidence>
<dbReference type="GO" id="GO:0005744">
    <property type="term" value="C:TIM23 mitochondrial import inner membrane translocase complex"/>
    <property type="evidence" value="ECO:0007669"/>
    <property type="project" value="UniProtKB-UniRule"/>
</dbReference>
<sequence length="371" mass="43421">MKMAALSLRCVRFVGCCVKHTKTTSAVRKIGYYKQCTAKQPILLLSYSRYSSSNATHIPPPVSEDTESEEERKRRESSWKMMKYSFAAFGVSFGLLGSYLLYDLGSPKRDENGNVIEDEFTHKPLIQQFFGRMMKELDYYKRMIREPSRDKLLPDPLQYPYIQPPYTLVLELRDVLVHPDWTYKTGWRFKKRPGVDHFLEQVAPPLFEIVVFTAEQGMTVFPILDALDPNGYVMYRLVRDATHFVDGHHVKDLDRLNRDLSKVIVVDWNSDSVKFHPRNTLLLPRWAGNDDDQTLVDLANFLRTIAAAKVEDVREVLDYYHNFDDPIEAFRENQRKLIEQMEAKEKQLKESSSRNSLAHRWTPNFLQTRRL</sequence>
<evidence type="ECO:0000256" key="15">
    <source>
        <dbReference type="SAM" id="Coils"/>
    </source>
</evidence>
<dbReference type="SUPFAM" id="SSF56784">
    <property type="entry name" value="HAD-like"/>
    <property type="match status" value="1"/>
</dbReference>
<dbReference type="Gene3D" id="3.40.50.1000">
    <property type="entry name" value="HAD superfamily/HAD-like"/>
    <property type="match status" value="1"/>
</dbReference>
<dbReference type="InterPro" id="IPR023214">
    <property type="entry name" value="HAD_sf"/>
</dbReference>
<organism evidence="18 19">
    <name type="scientific">Gryllus longicercus</name>
    <dbReference type="NCBI Taxonomy" id="2509291"/>
    <lineage>
        <taxon>Eukaryota</taxon>
        <taxon>Metazoa</taxon>
        <taxon>Ecdysozoa</taxon>
        <taxon>Arthropoda</taxon>
        <taxon>Hexapoda</taxon>
        <taxon>Insecta</taxon>
        <taxon>Pterygota</taxon>
        <taxon>Neoptera</taxon>
        <taxon>Polyneoptera</taxon>
        <taxon>Orthoptera</taxon>
        <taxon>Ensifera</taxon>
        <taxon>Gryllidea</taxon>
        <taxon>Grylloidea</taxon>
        <taxon>Gryllidae</taxon>
        <taxon>Gryllinae</taxon>
        <taxon>Gryllus</taxon>
    </lineage>
</organism>